<name>A0A3N7EEU5_POPTR</name>
<dbReference type="STRING" id="3694.A0A3N7EEU5"/>
<proteinExistence type="predicted"/>
<sequence length="111" mass="12586">MLYWRRVFRRKSCSLWKMNTPLKERRTTAQCFKHGIENTQPTSIGGDMMTKLKENLREDDPRPTISHGLGDPSCFQCFKTCPLAEDAIVDAIRSAKFISCGSLGGIFPAWS</sequence>
<gene>
    <name evidence="1" type="ORF">POPTR_001G288300</name>
</gene>
<evidence type="ECO:0000313" key="2">
    <source>
        <dbReference type="Proteomes" id="UP000006729"/>
    </source>
</evidence>
<dbReference type="EMBL" id="CM009290">
    <property type="protein sequence ID" value="RQO85509.1"/>
    <property type="molecule type" value="Genomic_DNA"/>
</dbReference>
<dbReference type="AlphaFoldDB" id="A0A3N7EEU5"/>
<dbReference type="Proteomes" id="UP000006729">
    <property type="component" value="Chromosome 1"/>
</dbReference>
<keyword evidence="2" id="KW-1185">Reference proteome</keyword>
<organism evidence="1 2">
    <name type="scientific">Populus trichocarpa</name>
    <name type="common">Western balsam poplar</name>
    <name type="synonym">Populus balsamifera subsp. trichocarpa</name>
    <dbReference type="NCBI Taxonomy" id="3694"/>
    <lineage>
        <taxon>Eukaryota</taxon>
        <taxon>Viridiplantae</taxon>
        <taxon>Streptophyta</taxon>
        <taxon>Embryophyta</taxon>
        <taxon>Tracheophyta</taxon>
        <taxon>Spermatophyta</taxon>
        <taxon>Magnoliopsida</taxon>
        <taxon>eudicotyledons</taxon>
        <taxon>Gunneridae</taxon>
        <taxon>Pentapetalae</taxon>
        <taxon>rosids</taxon>
        <taxon>fabids</taxon>
        <taxon>Malpighiales</taxon>
        <taxon>Salicaceae</taxon>
        <taxon>Saliceae</taxon>
        <taxon>Populus</taxon>
    </lineage>
</organism>
<accession>A0A3N7EEU5</accession>
<evidence type="ECO:0000313" key="1">
    <source>
        <dbReference type="EMBL" id="RQO85509.1"/>
    </source>
</evidence>
<protein>
    <submittedName>
        <fullName evidence="1">Uncharacterized protein</fullName>
    </submittedName>
</protein>
<reference evidence="1 2" key="1">
    <citation type="journal article" date="2006" name="Science">
        <title>The genome of black cottonwood, Populus trichocarpa (Torr. &amp; Gray).</title>
        <authorList>
            <person name="Tuskan G.A."/>
            <person name="Difazio S."/>
            <person name="Jansson S."/>
            <person name="Bohlmann J."/>
            <person name="Grigoriev I."/>
            <person name="Hellsten U."/>
            <person name="Putnam N."/>
            <person name="Ralph S."/>
            <person name="Rombauts S."/>
            <person name="Salamov A."/>
            <person name="Schein J."/>
            <person name="Sterck L."/>
            <person name="Aerts A."/>
            <person name="Bhalerao R.R."/>
            <person name="Bhalerao R.P."/>
            <person name="Blaudez D."/>
            <person name="Boerjan W."/>
            <person name="Brun A."/>
            <person name="Brunner A."/>
            <person name="Busov V."/>
            <person name="Campbell M."/>
            <person name="Carlson J."/>
            <person name="Chalot M."/>
            <person name="Chapman J."/>
            <person name="Chen G.L."/>
            <person name="Cooper D."/>
            <person name="Coutinho P.M."/>
            <person name="Couturier J."/>
            <person name="Covert S."/>
            <person name="Cronk Q."/>
            <person name="Cunningham R."/>
            <person name="Davis J."/>
            <person name="Degroeve S."/>
            <person name="Dejardin A."/>
            <person name="Depamphilis C."/>
            <person name="Detter J."/>
            <person name="Dirks B."/>
            <person name="Dubchak I."/>
            <person name="Duplessis S."/>
            <person name="Ehlting J."/>
            <person name="Ellis B."/>
            <person name="Gendler K."/>
            <person name="Goodstein D."/>
            <person name="Gribskov M."/>
            <person name="Grimwood J."/>
            <person name="Groover A."/>
            <person name="Gunter L."/>
            <person name="Hamberger B."/>
            <person name="Heinze B."/>
            <person name="Helariutta Y."/>
            <person name="Henrissat B."/>
            <person name="Holligan D."/>
            <person name="Holt R."/>
            <person name="Huang W."/>
            <person name="Islam-Faridi N."/>
            <person name="Jones S."/>
            <person name="Jones-Rhoades M."/>
            <person name="Jorgensen R."/>
            <person name="Joshi C."/>
            <person name="Kangasjarvi J."/>
            <person name="Karlsson J."/>
            <person name="Kelleher C."/>
            <person name="Kirkpatrick R."/>
            <person name="Kirst M."/>
            <person name="Kohler A."/>
            <person name="Kalluri U."/>
            <person name="Larimer F."/>
            <person name="Leebens-Mack J."/>
            <person name="Leple J.C."/>
            <person name="Locascio P."/>
            <person name="Lou Y."/>
            <person name="Lucas S."/>
            <person name="Martin F."/>
            <person name="Montanini B."/>
            <person name="Napoli C."/>
            <person name="Nelson D.R."/>
            <person name="Nelson C."/>
            <person name="Nieminen K."/>
            <person name="Nilsson O."/>
            <person name="Pereda V."/>
            <person name="Peter G."/>
            <person name="Philippe R."/>
            <person name="Pilate G."/>
            <person name="Poliakov A."/>
            <person name="Razumovskaya J."/>
            <person name="Richardson P."/>
            <person name="Rinaldi C."/>
            <person name="Ritland K."/>
            <person name="Rouze P."/>
            <person name="Ryaboy D."/>
            <person name="Schmutz J."/>
            <person name="Schrader J."/>
            <person name="Segerman B."/>
            <person name="Shin H."/>
            <person name="Siddiqui A."/>
            <person name="Sterky F."/>
            <person name="Terry A."/>
            <person name="Tsai C.J."/>
            <person name="Uberbacher E."/>
            <person name="Unneberg P."/>
            <person name="Vahala J."/>
            <person name="Wall K."/>
            <person name="Wessler S."/>
            <person name="Yang G."/>
            <person name="Yin T."/>
            <person name="Douglas C."/>
            <person name="Marra M."/>
            <person name="Sandberg G."/>
            <person name="Van de Peer Y."/>
            <person name="Rokhsar D."/>
        </authorList>
    </citation>
    <scope>NUCLEOTIDE SEQUENCE [LARGE SCALE GENOMIC DNA]</scope>
    <source>
        <strain evidence="2">cv. Nisqually</strain>
    </source>
</reference>
<dbReference type="InParanoid" id="A0A3N7EEU5"/>